<dbReference type="InterPro" id="IPR000719">
    <property type="entry name" value="Prot_kinase_dom"/>
</dbReference>
<evidence type="ECO:0000256" key="4">
    <source>
        <dbReference type="ARBA" id="ARBA00022679"/>
    </source>
</evidence>
<evidence type="ECO:0000259" key="11">
    <source>
        <dbReference type="PROSITE" id="PS50011"/>
    </source>
</evidence>
<proteinExistence type="inferred from homology"/>
<gene>
    <name evidence="12" type="primary">KIPK</name>
    <name evidence="12" type="ORF">KSP39_PZI017495</name>
</gene>
<evidence type="ECO:0000313" key="12">
    <source>
        <dbReference type="EMBL" id="KAK8928620.1"/>
    </source>
</evidence>
<dbReference type="EMBL" id="JBBWWQ010000015">
    <property type="protein sequence ID" value="KAK8928620.1"/>
    <property type="molecule type" value="Genomic_DNA"/>
</dbReference>
<dbReference type="InterPro" id="IPR011009">
    <property type="entry name" value="Kinase-like_dom_sf"/>
</dbReference>
<evidence type="ECO:0000256" key="2">
    <source>
        <dbReference type="ARBA" id="ARBA00012513"/>
    </source>
</evidence>
<comment type="caution">
    <text evidence="12">The sequence shown here is derived from an EMBL/GenBank/DDBJ whole genome shotgun (WGS) entry which is preliminary data.</text>
</comment>
<evidence type="ECO:0000313" key="13">
    <source>
        <dbReference type="Proteomes" id="UP001418222"/>
    </source>
</evidence>
<protein>
    <recommendedName>
        <fullName evidence="2">non-specific serine/threonine protein kinase</fullName>
        <ecNumber evidence="2">2.7.11.1</ecNumber>
    </recommendedName>
</protein>
<reference evidence="12 13" key="1">
    <citation type="journal article" date="2022" name="Nat. Plants">
        <title>Genomes of leafy and leafless Platanthera orchids illuminate the evolution of mycoheterotrophy.</title>
        <authorList>
            <person name="Li M.H."/>
            <person name="Liu K.W."/>
            <person name="Li Z."/>
            <person name="Lu H.C."/>
            <person name="Ye Q.L."/>
            <person name="Zhang D."/>
            <person name="Wang J.Y."/>
            <person name="Li Y.F."/>
            <person name="Zhong Z.M."/>
            <person name="Liu X."/>
            <person name="Yu X."/>
            <person name="Liu D.K."/>
            <person name="Tu X.D."/>
            <person name="Liu B."/>
            <person name="Hao Y."/>
            <person name="Liao X.Y."/>
            <person name="Jiang Y.T."/>
            <person name="Sun W.H."/>
            <person name="Chen J."/>
            <person name="Chen Y.Q."/>
            <person name="Ai Y."/>
            <person name="Zhai J.W."/>
            <person name="Wu S.S."/>
            <person name="Zhou Z."/>
            <person name="Hsiao Y.Y."/>
            <person name="Wu W.L."/>
            <person name="Chen Y.Y."/>
            <person name="Lin Y.F."/>
            <person name="Hsu J.L."/>
            <person name="Li C.Y."/>
            <person name="Wang Z.W."/>
            <person name="Zhao X."/>
            <person name="Zhong W.Y."/>
            <person name="Ma X.K."/>
            <person name="Ma L."/>
            <person name="Huang J."/>
            <person name="Chen G.Z."/>
            <person name="Huang M.Z."/>
            <person name="Huang L."/>
            <person name="Peng D.H."/>
            <person name="Luo Y.B."/>
            <person name="Zou S.Q."/>
            <person name="Chen S.P."/>
            <person name="Lan S."/>
            <person name="Tsai W.C."/>
            <person name="Van de Peer Y."/>
            <person name="Liu Z.J."/>
        </authorList>
    </citation>
    <scope>NUCLEOTIDE SEQUENCE [LARGE SCALE GENOMIC DNA]</scope>
    <source>
        <strain evidence="12">Lor287</strain>
    </source>
</reference>
<evidence type="ECO:0000256" key="7">
    <source>
        <dbReference type="ARBA" id="ARBA00022840"/>
    </source>
</evidence>
<feature type="compositionally biased region" description="Low complexity" evidence="10">
    <location>
        <begin position="374"/>
        <end position="400"/>
    </location>
</feature>
<comment type="similarity">
    <text evidence="1">Belongs to the protein kinase superfamily. AGC Ser/Thr protein kinase family.</text>
</comment>
<dbReference type="SMART" id="SM00220">
    <property type="entry name" value="S_TKc"/>
    <property type="match status" value="1"/>
</dbReference>
<comment type="catalytic activity">
    <reaction evidence="9">
        <text>L-seryl-[protein] + ATP = O-phospho-L-seryl-[protein] + ADP + H(+)</text>
        <dbReference type="Rhea" id="RHEA:17989"/>
        <dbReference type="Rhea" id="RHEA-COMP:9863"/>
        <dbReference type="Rhea" id="RHEA-COMP:11604"/>
        <dbReference type="ChEBI" id="CHEBI:15378"/>
        <dbReference type="ChEBI" id="CHEBI:29999"/>
        <dbReference type="ChEBI" id="CHEBI:30616"/>
        <dbReference type="ChEBI" id="CHEBI:83421"/>
        <dbReference type="ChEBI" id="CHEBI:456216"/>
        <dbReference type="EC" id="2.7.11.1"/>
    </reaction>
</comment>
<keyword evidence="4" id="KW-0808">Transferase</keyword>
<evidence type="ECO:0000256" key="3">
    <source>
        <dbReference type="ARBA" id="ARBA00022527"/>
    </source>
</evidence>
<dbReference type="PROSITE" id="PS50011">
    <property type="entry name" value="PROTEIN_KINASE_DOM"/>
    <property type="match status" value="1"/>
</dbReference>
<feature type="domain" description="Protein kinase" evidence="11">
    <location>
        <begin position="432"/>
        <end position="750"/>
    </location>
</feature>
<accession>A0AAP0B5S7</accession>
<keyword evidence="6 12" id="KW-0418">Kinase</keyword>
<dbReference type="FunFam" id="1.10.510.10:FF:000294">
    <property type="entry name" value="Serine/threonine-protein kinase OXI1"/>
    <property type="match status" value="1"/>
</dbReference>
<evidence type="ECO:0000256" key="8">
    <source>
        <dbReference type="ARBA" id="ARBA00047899"/>
    </source>
</evidence>
<dbReference type="Gene3D" id="3.30.200.20">
    <property type="entry name" value="Phosphorylase Kinase, domain 1"/>
    <property type="match status" value="1"/>
</dbReference>
<dbReference type="PANTHER" id="PTHR45637">
    <property type="entry name" value="FLIPPASE KINASE 1-RELATED"/>
    <property type="match status" value="1"/>
</dbReference>
<keyword evidence="7" id="KW-0067">ATP-binding</keyword>
<dbReference type="EC" id="2.7.11.1" evidence="2"/>
<dbReference type="GO" id="GO:0004674">
    <property type="term" value="F:protein serine/threonine kinase activity"/>
    <property type="evidence" value="ECO:0007669"/>
    <property type="project" value="UniProtKB-KW"/>
</dbReference>
<dbReference type="PROSITE" id="PS00108">
    <property type="entry name" value="PROTEIN_KINASE_ST"/>
    <property type="match status" value="1"/>
</dbReference>
<dbReference type="AlphaFoldDB" id="A0AAP0B5S7"/>
<dbReference type="CDD" id="cd05574">
    <property type="entry name" value="STKc_phototropin_like"/>
    <property type="match status" value="1"/>
</dbReference>
<evidence type="ECO:0000256" key="10">
    <source>
        <dbReference type="SAM" id="MobiDB-lite"/>
    </source>
</evidence>
<sequence>MLLNSQMGSSSGTSEIIESGEEFNFWNHSNMPKLLRIRVRESEKNSHSYPVEDDLHQLIEAIDLRMSPKILGYSHQVIGDGHKKDLLKKPVGGCTLEALGTGTSESVIMKRALRRLCITQASNLAAVKRSSKPICLSGFSEAGKIKRLYASMIVEEKKCGISVDEGTMNLVKLSIVPESPCLNLSAVQVSYSSGAESSQMEAIYSPNSVISKPNLTKKKVQNVIASLSKAVSSPRRAASKPTATKDTKRNIVAPPLAKNSGLRKGKTYPKTFMSAVEEGTVLNKASTSPEVKTADRNNFPTKKTAQETLVSSVSFNICSNVEPGKFPSEARLGAKKKDNVVYNCHFNPNNFSFRNSAVAKLTKSSRFMEKGNCSQSSISSLRDNSSSTSNSDESNQSGSSAYVVRPHMSKDKRWKAIRHVSDQHRGLELANFRLIKKLGYGDIGTVYLAELTGSKCLFALKVMDVEFLLSKKKILRAQTERDILQMLDHPFLPTLFANFTSGNLLCFVIEYCPGGDLHVLRQRQHDRRFSEPEASFYVAEVLIALEYLHMLGVIYRDLKPENILVREDGHIMLSDFDLSLRCSVTPTLLRSCSAAREEASNPHCLHQSWPQISCFTPHLISSSPSTANKTMSNATPQLVAEPTGARSNSFVGTHEYLAPEIIKGDGHGSAVDWWTFGIFLYELLYGRTPFKGSGNEETLANVVSQGLKFPETPAISIYARDMIERLLAKDPDHRLGSAKGAAEIKRHPFFKGLNWALIRCVVPPEVPGTWDVVTSVCSDERKEGNTPNLSKNVEFELF</sequence>
<dbReference type="Proteomes" id="UP001418222">
    <property type="component" value="Unassembled WGS sequence"/>
</dbReference>
<evidence type="ECO:0000256" key="1">
    <source>
        <dbReference type="ARBA" id="ARBA00009903"/>
    </source>
</evidence>
<evidence type="ECO:0000256" key="5">
    <source>
        <dbReference type="ARBA" id="ARBA00022741"/>
    </source>
</evidence>
<comment type="catalytic activity">
    <reaction evidence="8">
        <text>L-threonyl-[protein] + ATP = O-phospho-L-threonyl-[protein] + ADP + H(+)</text>
        <dbReference type="Rhea" id="RHEA:46608"/>
        <dbReference type="Rhea" id="RHEA-COMP:11060"/>
        <dbReference type="Rhea" id="RHEA-COMP:11605"/>
        <dbReference type="ChEBI" id="CHEBI:15378"/>
        <dbReference type="ChEBI" id="CHEBI:30013"/>
        <dbReference type="ChEBI" id="CHEBI:30616"/>
        <dbReference type="ChEBI" id="CHEBI:61977"/>
        <dbReference type="ChEBI" id="CHEBI:456216"/>
        <dbReference type="EC" id="2.7.11.1"/>
    </reaction>
</comment>
<keyword evidence="13" id="KW-1185">Reference proteome</keyword>
<dbReference type="GO" id="GO:0005524">
    <property type="term" value="F:ATP binding"/>
    <property type="evidence" value="ECO:0007669"/>
    <property type="project" value="UniProtKB-KW"/>
</dbReference>
<dbReference type="SUPFAM" id="SSF56112">
    <property type="entry name" value="Protein kinase-like (PK-like)"/>
    <property type="match status" value="1"/>
</dbReference>
<organism evidence="12 13">
    <name type="scientific">Platanthera zijinensis</name>
    <dbReference type="NCBI Taxonomy" id="2320716"/>
    <lineage>
        <taxon>Eukaryota</taxon>
        <taxon>Viridiplantae</taxon>
        <taxon>Streptophyta</taxon>
        <taxon>Embryophyta</taxon>
        <taxon>Tracheophyta</taxon>
        <taxon>Spermatophyta</taxon>
        <taxon>Magnoliopsida</taxon>
        <taxon>Liliopsida</taxon>
        <taxon>Asparagales</taxon>
        <taxon>Orchidaceae</taxon>
        <taxon>Orchidoideae</taxon>
        <taxon>Orchideae</taxon>
        <taxon>Orchidinae</taxon>
        <taxon>Platanthera</taxon>
    </lineage>
</organism>
<keyword evidence="3" id="KW-0723">Serine/threonine-protein kinase</keyword>
<evidence type="ECO:0000256" key="6">
    <source>
        <dbReference type="ARBA" id="ARBA00022777"/>
    </source>
</evidence>
<dbReference type="InterPro" id="IPR008271">
    <property type="entry name" value="Ser/Thr_kinase_AS"/>
</dbReference>
<evidence type="ECO:0000256" key="9">
    <source>
        <dbReference type="ARBA" id="ARBA00048679"/>
    </source>
</evidence>
<dbReference type="FunFam" id="1.10.510.10:FF:000020">
    <property type="entry name" value="serine/threonine-protein kinase D6PK-like"/>
    <property type="match status" value="1"/>
</dbReference>
<name>A0AAP0B5S7_9ASPA</name>
<feature type="region of interest" description="Disordered" evidence="10">
    <location>
        <begin position="373"/>
        <end position="402"/>
    </location>
</feature>
<dbReference type="Pfam" id="PF00069">
    <property type="entry name" value="Pkinase"/>
    <property type="match status" value="2"/>
</dbReference>
<keyword evidence="5" id="KW-0547">Nucleotide-binding</keyword>
<dbReference type="Gene3D" id="1.10.510.10">
    <property type="entry name" value="Transferase(Phosphotransferase) domain 1"/>
    <property type="match status" value="1"/>
</dbReference>